<dbReference type="SUPFAM" id="SSF52540">
    <property type="entry name" value="P-loop containing nucleoside triphosphate hydrolases"/>
    <property type="match status" value="2"/>
</dbReference>
<dbReference type="CDD" id="cd01120">
    <property type="entry name" value="RecA-like_superfamily"/>
    <property type="match status" value="1"/>
</dbReference>
<evidence type="ECO:0000256" key="1">
    <source>
        <dbReference type="ARBA" id="ARBA00022737"/>
    </source>
</evidence>
<dbReference type="SMART" id="SM00382">
    <property type="entry name" value="AAA"/>
    <property type="match status" value="2"/>
</dbReference>
<dbReference type="InterPro" id="IPR050611">
    <property type="entry name" value="ABCF"/>
</dbReference>
<evidence type="ECO:0000256" key="2">
    <source>
        <dbReference type="ARBA" id="ARBA00022741"/>
    </source>
</evidence>
<dbReference type="InterPro" id="IPR027417">
    <property type="entry name" value="P-loop_NTPase"/>
</dbReference>
<feature type="domain" description="ABC transporter" evidence="5">
    <location>
        <begin position="340"/>
        <end position="555"/>
    </location>
</feature>
<dbReference type="PANTHER" id="PTHR19211">
    <property type="entry name" value="ATP-BINDING TRANSPORT PROTEIN-RELATED"/>
    <property type="match status" value="1"/>
</dbReference>
<evidence type="ECO:0000259" key="5">
    <source>
        <dbReference type="PROSITE" id="PS50893"/>
    </source>
</evidence>
<dbReference type="GO" id="GO:0016887">
    <property type="term" value="F:ATP hydrolysis activity"/>
    <property type="evidence" value="ECO:0007669"/>
    <property type="project" value="InterPro"/>
</dbReference>
<dbReference type="CDD" id="cd03221">
    <property type="entry name" value="ABCF_EF-3"/>
    <property type="match status" value="2"/>
</dbReference>
<sequence>MADASIVCTNLSFSWPDETPVFDGLSFALGDGRCGLVGPNGAGKSTLLRLAVGELTPTAGSITAQDMSVPAESLPLIDGTVDEAWRSLHRAALHAIESGDVDEAHFTTVGDHWDIEERTTIVLDRLGLGDVSLDRPLRSLSGGQVLAIGLAAQLLKRPDVLILDEPTNNLDLAARQRLYQVVEEWKGALLVVSHDRELLDRVDTIAELQASELRLYGGNFTAYTEAVELEQENVQRAVLRADRSCAATSARRRRAQERAQRRASNAKRNKVRRGCPVSTRAPLQRQAQESAGRAASVHQDRVSQAKAKLDEASQGMREEARLAITLPQTSVPAGRTVLTCHEANVRYGERTLFTGSGVDLGIRGPERIALLGPNGSGKSTLLKLIAGELEPSSGTVTAPTDRVSYLSQRLDLLDLDASVLDNLRRFAPHLQDGEVRYRLAQFLFRGDRVHRTAGWLSGGERLRATLACVLSTDPAPQLLLLDEPTNNLDLNSAAQLENALNAFQGAFVVVSHDQAFLRAIGVSRWLRLADGTLEEIAEADDAWPHRISEAAAARVVRGVNPVARVRNWPYAVGIRPVC</sequence>
<feature type="domain" description="ABC transporter" evidence="5">
    <location>
        <begin position="6"/>
        <end position="235"/>
    </location>
</feature>
<dbReference type="SMR" id="Q54381"/>
<dbReference type="Gene3D" id="3.40.50.300">
    <property type="entry name" value="P-loop containing nucleotide triphosphate hydrolases"/>
    <property type="match status" value="2"/>
</dbReference>
<dbReference type="EMBL" id="X79146">
    <property type="protein sequence ID" value="CAA55774.1"/>
    <property type="molecule type" value="Genomic_DNA"/>
</dbReference>
<feature type="compositionally biased region" description="Basic residues" evidence="4">
    <location>
        <begin position="264"/>
        <end position="273"/>
    </location>
</feature>
<keyword evidence="3" id="KW-0067">ATP-binding</keyword>
<dbReference type="InterPro" id="IPR003439">
    <property type="entry name" value="ABC_transporter-like_ATP-bd"/>
</dbReference>
<keyword evidence="1" id="KW-0677">Repeat</keyword>
<dbReference type="PIR" id="S69834">
    <property type="entry name" value="S44975"/>
</dbReference>
<dbReference type="PANTHER" id="PTHR19211:SF6">
    <property type="entry name" value="BLL7188 PROTEIN"/>
    <property type="match status" value="1"/>
</dbReference>
<dbReference type="InterPro" id="IPR003593">
    <property type="entry name" value="AAA+_ATPase"/>
</dbReference>
<evidence type="ECO:0000256" key="4">
    <source>
        <dbReference type="SAM" id="MobiDB-lite"/>
    </source>
</evidence>
<proteinExistence type="predicted"/>
<protein>
    <submittedName>
        <fullName evidence="6">LmrC protein</fullName>
    </submittedName>
</protein>
<name>Q54381_STRLN</name>
<dbReference type="GO" id="GO:0005524">
    <property type="term" value="F:ATP binding"/>
    <property type="evidence" value="ECO:0007669"/>
    <property type="project" value="UniProtKB-KW"/>
</dbReference>
<organism evidence="6">
    <name type="scientific">Streptomyces lincolnensis</name>
    <dbReference type="NCBI Taxonomy" id="1915"/>
    <lineage>
        <taxon>Bacteria</taxon>
        <taxon>Bacillati</taxon>
        <taxon>Actinomycetota</taxon>
        <taxon>Actinomycetes</taxon>
        <taxon>Kitasatosporales</taxon>
        <taxon>Streptomycetaceae</taxon>
        <taxon>Streptomyces</taxon>
    </lineage>
</organism>
<gene>
    <name evidence="6" type="primary">lmrC</name>
</gene>
<dbReference type="Pfam" id="PF00005">
    <property type="entry name" value="ABC_tran"/>
    <property type="match status" value="2"/>
</dbReference>
<dbReference type="AlphaFoldDB" id="Q54381"/>
<dbReference type="PROSITE" id="PS50893">
    <property type="entry name" value="ABC_TRANSPORTER_2"/>
    <property type="match status" value="2"/>
</dbReference>
<accession>Q54381</accession>
<dbReference type="FunFam" id="3.40.50.300:FF:001320">
    <property type="entry name" value="Heme ABC transporter ATP-binding protein"/>
    <property type="match status" value="1"/>
</dbReference>
<dbReference type="FunFam" id="3.40.50.300:FF:000597">
    <property type="entry name" value="ABC transporter ATP-binding protein"/>
    <property type="match status" value="1"/>
</dbReference>
<evidence type="ECO:0000256" key="3">
    <source>
        <dbReference type="ARBA" id="ARBA00022840"/>
    </source>
</evidence>
<reference evidence="6" key="1">
    <citation type="journal article" date="1995" name="Mol. Microbiol.">
        <title>Molecular characterization of the lincomycin-production gene cluster of Streptomyces lincolnensis 78-11.</title>
        <authorList>
            <person name="Peschke U."/>
            <person name="Schmidt H."/>
            <person name="Zhang H.Z."/>
            <person name="Piepersberg W."/>
        </authorList>
    </citation>
    <scope>NUCLEOTIDE SEQUENCE</scope>
    <source>
        <strain evidence="6">78-11</strain>
    </source>
</reference>
<dbReference type="NCBIfam" id="NF000355">
    <property type="entry name" value="ribo_prot_ABC_F"/>
    <property type="match status" value="1"/>
</dbReference>
<evidence type="ECO:0000313" key="6">
    <source>
        <dbReference type="EMBL" id="CAA55774.1"/>
    </source>
</evidence>
<feature type="region of interest" description="Disordered" evidence="4">
    <location>
        <begin position="249"/>
        <end position="305"/>
    </location>
</feature>
<keyword evidence="2" id="KW-0547">Nucleotide-binding</keyword>